<dbReference type="AlphaFoldDB" id="A0A1Y2MJ67"/>
<accession>A0A1Y2MJ67</accession>
<dbReference type="EMBL" id="MIGB01000054">
    <property type="protein sequence ID" value="OSY35290.1"/>
    <property type="molecule type" value="Genomic_DNA"/>
</dbReference>
<gene>
    <name evidence="3" type="ORF">BG845_06156</name>
</gene>
<organism evidence="3 4">
    <name type="scientific">Pseudonocardia autotrophica</name>
    <name type="common">Amycolata autotrophica</name>
    <name type="synonym">Nocardia autotrophica</name>
    <dbReference type="NCBI Taxonomy" id="2074"/>
    <lineage>
        <taxon>Bacteria</taxon>
        <taxon>Bacillati</taxon>
        <taxon>Actinomycetota</taxon>
        <taxon>Actinomycetes</taxon>
        <taxon>Pseudonocardiales</taxon>
        <taxon>Pseudonocardiaceae</taxon>
        <taxon>Pseudonocardia</taxon>
    </lineage>
</organism>
<dbReference type="InterPro" id="IPR052164">
    <property type="entry name" value="Anthracycline_SecMetBiosynth"/>
</dbReference>
<comment type="caution">
    <text evidence="3">The sequence shown here is derived from an EMBL/GenBank/DDBJ whole genome shotgun (WGS) entry which is preliminary data.</text>
</comment>
<evidence type="ECO:0000259" key="2">
    <source>
        <dbReference type="PROSITE" id="PS51819"/>
    </source>
</evidence>
<sequence length="237" mass="25477">MTTMSMHGTVGYAALWVTDPERAATFFATALGWSYSEETPQHRMVADASPPQSIVSLTALPAGVWDAWPRHNTMFLSHAVDDVDAAVERIRSAGGRAEDPVDTGNGRSASCTDDQGLPFAVHQGDARGDDRLAYLTFEVADSARARAFFGAVFGWTFSSGSHDDGWQVDEMYPKAGLHGGHQQPTVVPMYAVDDIEATVTRVRAAGGTATDPDRQPYGLASSCADDQDTRFYLGQLA</sequence>
<dbReference type="InterPro" id="IPR029068">
    <property type="entry name" value="Glyas_Bleomycin-R_OHBP_Dase"/>
</dbReference>
<proteinExistence type="predicted"/>
<feature type="region of interest" description="Disordered" evidence="1">
    <location>
        <begin position="93"/>
        <end position="115"/>
    </location>
</feature>
<feature type="domain" description="VOC" evidence="2">
    <location>
        <begin position="131"/>
        <end position="236"/>
    </location>
</feature>
<protein>
    <submittedName>
        <fullName evidence="3">Glyoxalase-like domain protein</fullName>
    </submittedName>
</protein>
<dbReference type="OrthoDB" id="9795306at2"/>
<dbReference type="InterPro" id="IPR004360">
    <property type="entry name" value="Glyas_Fos-R_dOase_dom"/>
</dbReference>
<dbReference type="PANTHER" id="PTHR33993">
    <property type="entry name" value="GLYOXALASE-RELATED"/>
    <property type="match status" value="1"/>
</dbReference>
<dbReference type="PROSITE" id="PS51819">
    <property type="entry name" value="VOC"/>
    <property type="match status" value="2"/>
</dbReference>
<dbReference type="SUPFAM" id="SSF54593">
    <property type="entry name" value="Glyoxalase/Bleomycin resistance protein/Dihydroxybiphenyl dioxygenase"/>
    <property type="match status" value="2"/>
</dbReference>
<dbReference type="Proteomes" id="UP000194360">
    <property type="component" value="Unassembled WGS sequence"/>
</dbReference>
<dbReference type="STRING" id="2074.BG845_06156"/>
<dbReference type="PANTHER" id="PTHR33993:SF14">
    <property type="entry name" value="GB|AAF24581.1"/>
    <property type="match status" value="1"/>
</dbReference>
<feature type="domain" description="VOC" evidence="2">
    <location>
        <begin position="9"/>
        <end position="124"/>
    </location>
</feature>
<evidence type="ECO:0000313" key="3">
    <source>
        <dbReference type="EMBL" id="OSY35290.1"/>
    </source>
</evidence>
<dbReference type="Gene3D" id="3.10.180.10">
    <property type="entry name" value="2,3-Dihydroxybiphenyl 1,2-Dioxygenase, domain 1"/>
    <property type="match status" value="2"/>
</dbReference>
<dbReference type="InterPro" id="IPR037523">
    <property type="entry name" value="VOC_core"/>
</dbReference>
<dbReference type="RefSeq" id="WP_085916225.1">
    <property type="nucleotide sequence ID" value="NZ_AP018920.1"/>
</dbReference>
<dbReference type="Pfam" id="PF00903">
    <property type="entry name" value="Glyoxalase"/>
    <property type="match status" value="2"/>
</dbReference>
<reference evidence="3 4" key="1">
    <citation type="submission" date="2016-09" db="EMBL/GenBank/DDBJ databases">
        <title>Pseudonocardia autotrophica DSM535, a candidate organism with high potential of specific P450 cytochromes.</title>
        <authorList>
            <person name="Grumaz C."/>
            <person name="Vainshtein Y."/>
            <person name="Kirstahler P."/>
            <person name="Sohn K."/>
        </authorList>
    </citation>
    <scope>NUCLEOTIDE SEQUENCE [LARGE SCALE GENOMIC DNA]</scope>
    <source>
        <strain evidence="3 4">DSM 535</strain>
    </source>
</reference>
<evidence type="ECO:0000313" key="4">
    <source>
        <dbReference type="Proteomes" id="UP000194360"/>
    </source>
</evidence>
<evidence type="ECO:0000256" key="1">
    <source>
        <dbReference type="SAM" id="MobiDB-lite"/>
    </source>
</evidence>
<keyword evidence="4" id="KW-1185">Reference proteome</keyword>
<name>A0A1Y2MJ67_PSEAH</name>